<dbReference type="GO" id="GO:0005634">
    <property type="term" value="C:nucleus"/>
    <property type="evidence" value="ECO:0007669"/>
    <property type="project" value="UniProtKB-SubCell"/>
</dbReference>
<keyword evidence="10 16" id="KW-1015">Disulfide bond</keyword>
<comment type="subcellular location">
    <subcellularLocation>
        <location evidence="2">Cytoplasm</location>
    </subcellularLocation>
    <subcellularLocation>
        <location evidence="1">Nucleus</location>
    </subcellularLocation>
</comment>
<evidence type="ECO:0000259" key="17">
    <source>
        <dbReference type="Pfam" id="PF02195"/>
    </source>
</evidence>
<evidence type="ECO:0000256" key="11">
    <source>
        <dbReference type="ARBA" id="ARBA00023242"/>
    </source>
</evidence>
<dbReference type="PIRSF" id="PIRSF017267">
    <property type="entry name" value="Sulfiredoxin"/>
    <property type="match status" value="1"/>
</dbReference>
<evidence type="ECO:0000256" key="7">
    <source>
        <dbReference type="ARBA" id="ARBA00022840"/>
    </source>
</evidence>
<evidence type="ECO:0000256" key="14">
    <source>
        <dbReference type="PIRNR" id="PIRNR017267"/>
    </source>
</evidence>
<evidence type="ECO:0000256" key="12">
    <source>
        <dbReference type="ARBA" id="ARBA00047514"/>
    </source>
</evidence>
<evidence type="ECO:0000256" key="13">
    <source>
        <dbReference type="ARBA" id="ARBA00070917"/>
    </source>
</evidence>
<sequence>MAGNGSMQTGIIGKISYLPLDQIIRPIPPVLDYDKIDAMVSTLNGVPMASKTCAIGDITPGELPPVDVLVVRVNGITKYFAFGGCHRFQAYERTNKNEDGSKEEGGKTLVKCKILPATKDQLKLYLGASVDKFFE</sequence>
<dbReference type="CDD" id="cd16395">
    <property type="entry name" value="Srx"/>
    <property type="match status" value="1"/>
</dbReference>
<organism evidence="18 19">
    <name type="scientific">Candida boidinii</name>
    <name type="common">Yeast</name>
    <dbReference type="NCBI Taxonomy" id="5477"/>
    <lineage>
        <taxon>Eukaryota</taxon>
        <taxon>Fungi</taxon>
        <taxon>Dikarya</taxon>
        <taxon>Ascomycota</taxon>
        <taxon>Saccharomycotina</taxon>
        <taxon>Pichiomycetes</taxon>
        <taxon>Pichiales</taxon>
        <taxon>Pichiaceae</taxon>
        <taxon>Ogataea</taxon>
        <taxon>Ogataea/Candida clade</taxon>
    </lineage>
</organism>
<keyword evidence="11" id="KW-0539">Nucleus</keyword>
<dbReference type="GO" id="GO:0034599">
    <property type="term" value="P:cellular response to oxidative stress"/>
    <property type="evidence" value="ECO:0007669"/>
    <property type="project" value="UniProtKB-ARBA"/>
</dbReference>
<dbReference type="Gene3D" id="3.90.1530.10">
    <property type="entry name" value="Conserved hypothetical protein from pyrococcus furiosus pfu- 392566-001, ParB domain"/>
    <property type="match status" value="1"/>
</dbReference>
<keyword evidence="5" id="KW-0963">Cytoplasm</keyword>
<evidence type="ECO:0000256" key="6">
    <source>
        <dbReference type="ARBA" id="ARBA00022741"/>
    </source>
</evidence>
<feature type="domain" description="ParB-like N-terminal" evidence="17">
    <location>
        <begin position="14"/>
        <end position="96"/>
    </location>
</feature>
<evidence type="ECO:0000313" key="18">
    <source>
        <dbReference type="EMBL" id="GME82483.1"/>
    </source>
</evidence>
<proteinExistence type="inferred from homology"/>
<keyword evidence="6 14" id="KW-0547">Nucleotide-binding</keyword>
<evidence type="ECO:0000313" key="19">
    <source>
        <dbReference type="Proteomes" id="UP001165120"/>
    </source>
</evidence>
<dbReference type="PANTHER" id="PTHR21348">
    <property type="match status" value="1"/>
</dbReference>
<evidence type="ECO:0000256" key="2">
    <source>
        <dbReference type="ARBA" id="ARBA00004496"/>
    </source>
</evidence>
<evidence type="ECO:0000256" key="4">
    <source>
        <dbReference type="ARBA" id="ARBA00013055"/>
    </source>
</evidence>
<evidence type="ECO:0000256" key="10">
    <source>
        <dbReference type="ARBA" id="ARBA00023157"/>
    </source>
</evidence>
<keyword evidence="7 14" id="KW-0067">ATP-binding</keyword>
<dbReference type="GO" id="GO:0005524">
    <property type="term" value="F:ATP binding"/>
    <property type="evidence" value="ECO:0007669"/>
    <property type="project" value="UniProtKB-KW"/>
</dbReference>
<dbReference type="GO" id="GO:0005737">
    <property type="term" value="C:cytoplasm"/>
    <property type="evidence" value="ECO:0007669"/>
    <property type="project" value="UniProtKB-SubCell"/>
</dbReference>
<dbReference type="InterPro" id="IPR003115">
    <property type="entry name" value="ParB_N"/>
</dbReference>
<dbReference type="EMBL" id="BSXN01005224">
    <property type="protein sequence ID" value="GME82483.1"/>
    <property type="molecule type" value="Genomic_DNA"/>
</dbReference>
<evidence type="ECO:0000256" key="16">
    <source>
        <dbReference type="PIRSR" id="PIRSR017267-2"/>
    </source>
</evidence>
<dbReference type="FunFam" id="3.90.1530.10:FF:000005">
    <property type="entry name" value="Sulfiredoxin"/>
    <property type="match status" value="1"/>
</dbReference>
<feature type="disulfide bond" description="Interchain" evidence="16">
    <location>
        <position position="85"/>
    </location>
</feature>
<keyword evidence="8 14" id="KW-0049">Antioxidant</keyword>
<evidence type="ECO:0000256" key="8">
    <source>
        <dbReference type="ARBA" id="ARBA00022862"/>
    </source>
</evidence>
<evidence type="ECO:0000256" key="1">
    <source>
        <dbReference type="ARBA" id="ARBA00004123"/>
    </source>
</evidence>
<dbReference type="Proteomes" id="UP001165120">
    <property type="component" value="Unassembled WGS sequence"/>
</dbReference>
<keyword evidence="9 14" id="KW-0560">Oxidoreductase</keyword>
<comment type="catalytic activity">
    <reaction evidence="12 14">
        <text>S-hydroxy-S-oxy-L-cysteinyl-[peroxiredoxin] + [protein]-dithiol + ATP = S-hydroxy-L-cysteinyl-[peroxiredoxin] + [protein]-disulfide + ADP + phosphate</text>
        <dbReference type="Rhea" id="RHEA:17545"/>
        <dbReference type="Rhea" id="RHEA-COMP:10593"/>
        <dbReference type="Rhea" id="RHEA-COMP:10594"/>
        <dbReference type="Rhea" id="RHEA-COMP:13681"/>
        <dbReference type="Rhea" id="RHEA-COMP:17976"/>
        <dbReference type="ChEBI" id="CHEBI:29950"/>
        <dbReference type="ChEBI" id="CHEBI:30616"/>
        <dbReference type="ChEBI" id="CHEBI:43474"/>
        <dbReference type="ChEBI" id="CHEBI:50058"/>
        <dbReference type="ChEBI" id="CHEBI:61973"/>
        <dbReference type="ChEBI" id="CHEBI:61974"/>
        <dbReference type="ChEBI" id="CHEBI:456216"/>
        <dbReference type="EC" id="1.8.98.2"/>
    </reaction>
</comment>
<dbReference type="InterPro" id="IPR016692">
    <property type="entry name" value="Sulfiredoxin"/>
</dbReference>
<accession>A0A9W6WDZ2</accession>
<protein>
    <recommendedName>
        <fullName evidence="13 14">Sulfiredoxin</fullName>
        <ecNumber evidence="4 14">1.8.98.2</ecNumber>
    </recommendedName>
</protein>
<comment type="similarity">
    <text evidence="3 14">Belongs to the sulfiredoxin family.</text>
</comment>
<reference evidence="18" key="1">
    <citation type="submission" date="2023-04" db="EMBL/GenBank/DDBJ databases">
        <title>Candida boidinii NBRC 10035.</title>
        <authorList>
            <person name="Ichikawa N."/>
            <person name="Sato H."/>
            <person name="Tonouchi N."/>
        </authorList>
    </citation>
    <scope>NUCLEOTIDE SEQUENCE</scope>
    <source>
        <strain evidence="18">NBRC 10035</strain>
    </source>
</reference>
<dbReference type="SUPFAM" id="SSF110849">
    <property type="entry name" value="ParB/Sulfiredoxin"/>
    <property type="match status" value="1"/>
</dbReference>
<dbReference type="AlphaFoldDB" id="A0A9W6WDZ2"/>
<gene>
    <name evidence="18" type="ORF">Cboi02_000677700</name>
</gene>
<dbReference type="EC" id="1.8.98.2" evidence="4 14"/>
<evidence type="ECO:0000256" key="15">
    <source>
        <dbReference type="PIRSR" id="PIRSR017267-1"/>
    </source>
</evidence>
<keyword evidence="19" id="KW-1185">Reference proteome</keyword>
<dbReference type="GO" id="GO:0032542">
    <property type="term" value="F:sulfiredoxin activity"/>
    <property type="evidence" value="ECO:0007669"/>
    <property type="project" value="UniProtKB-EC"/>
</dbReference>
<feature type="binding site" evidence="15">
    <location>
        <begin position="84"/>
        <end position="87"/>
    </location>
    <ligand>
        <name>ATP</name>
        <dbReference type="ChEBI" id="CHEBI:30616"/>
    </ligand>
</feature>
<dbReference type="Pfam" id="PF02195">
    <property type="entry name" value="ParB_N"/>
    <property type="match status" value="1"/>
</dbReference>
<evidence type="ECO:0000256" key="5">
    <source>
        <dbReference type="ARBA" id="ARBA00022490"/>
    </source>
</evidence>
<evidence type="ECO:0000256" key="9">
    <source>
        <dbReference type="ARBA" id="ARBA00023002"/>
    </source>
</evidence>
<name>A0A9W6WDZ2_CANBO</name>
<evidence type="ECO:0000256" key="3">
    <source>
        <dbReference type="ARBA" id="ARBA00009609"/>
    </source>
</evidence>
<dbReference type="PANTHER" id="PTHR21348:SF2">
    <property type="entry name" value="SULFIREDOXIN-1"/>
    <property type="match status" value="1"/>
</dbReference>
<dbReference type="InterPro" id="IPR036086">
    <property type="entry name" value="ParB/Sulfiredoxin_sf"/>
</dbReference>
<comment type="caution">
    <text evidence="18">The sequence shown here is derived from an EMBL/GenBank/DDBJ whole genome shotgun (WGS) entry which is preliminary data.</text>
</comment>